<dbReference type="KEGG" id="kim:G3T16_16455"/>
<evidence type="ECO:0000256" key="1">
    <source>
        <dbReference type="ARBA" id="ARBA00009437"/>
    </source>
</evidence>
<dbReference type="PROSITE" id="PS50931">
    <property type="entry name" value="HTH_LYSR"/>
    <property type="match status" value="1"/>
</dbReference>
<organism evidence="6 7">
    <name type="scientific">Kineobactrum salinum</name>
    <dbReference type="NCBI Taxonomy" id="2708301"/>
    <lineage>
        <taxon>Bacteria</taxon>
        <taxon>Pseudomonadati</taxon>
        <taxon>Pseudomonadota</taxon>
        <taxon>Gammaproteobacteria</taxon>
        <taxon>Cellvibrionales</taxon>
        <taxon>Halieaceae</taxon>
        <taxon>Kineobactrum</taxon>
    </lineage>
</organism>
<dbReference type="Gene3D" id="1.10.10.10">
    <property type="entry name" value="Winged helix-like DNA-binding domain superfamily/Winged helix DNA-binding domain"/>
    <property type="match status" value="1"/>
</dbReference>
<evidence type="ECO:0000256" key="2">
    <source>
        <dbReference type="ARBA" id="ARBA00023015"/>
    </source>
</evidence>
<evidence type="ECO:0000313" key="7">
    <source>
        <dbReference type="Proteomes" id="UP000477680"/>
    </source>
</evidence>
<evidence type="ECO:0000259" key="5">
    <source>
        <dbReference type="PROSITE" id="PS50931"/>
    </source>
</evidence>
<dbReference type="GO" id="GO:0000976">
    <property type="term" value="F:transcription cis-regulatory region binding"/>
    <property type="evidence" value="ECO:0007669"/>
    <property type="project" value="TreeGrafter"/>
</dbReference>
<dbReference type="PANTHER" id="PTHR30126">
    <property type="entry name" value="HTH-TYPE TRANSCRIPTIONAL REGULATOR"/>
    <property type="match status" value="1"/>
</dbReference>
<dbReference type="SUPFAM" id="SSF53850">
    <property type="entry name" value="Periplasmic binding protein-like II"/>
    <property type="match status" value="1"/>
</dbReference>
<dbReference type="PANTHER" id="PTHR30126:SF94">
    <property type="entry name" value="LYSR FAMILY TRANSCRIPTIONAL REGULATOR"/>
    <property type="match status" value="1"/>
</dbReference>
<proteinExistence type="inferred from homology"/>
<comment type="similarity">
    <text evidence="1">Belongs to the LysR transcriptional regulatory family.</text>
</comment>
<keyword evidence="2" id="KW-0805">Transcription regulation</keyword>
<name>A0A6C0U722_9GAMM</name>
<dbReference type="Pfam" id="PF00126">
    <property type="entry name" value="HTH_1"/>
    <property type="match status" value="1"/>
</dbReference>
<accession>A0A6C0U722</accession>
<dbReference type="InterPro" id="IPR005119">
    <property type="entry name" value="LysR_subst-bd"/>
</dbReference>
<dbReference type="InterPro" id="IPR036388">
    <property type="entry name" value="WH-like_DNA-bd_sf"/>
</dbReference>
<keyword evidence="4" id="KW-0804">Transcription</keyword>
<dbReference type="CDD" id="cd08420">
    <property type="entry name" value="PBP2_CysL_like"/>
    <property type="match status" value="1"/>
</dbReference>
<dbReference type="PRINTS" id="PR00039">
    <property type="entry name" value="HTHLYSR"/>
</dbReference>
<evidence type="ECO:0000256" key="3">
    <source>
        <dbReference type="ARBA" id="ARBA00023125"/>
    </source>
</evidence>
<dbReference type="InterPro" id="IPR000847">
    <property type="entry name" value="LysR_HTH_N"/>
</dbReference>
<protein>
    <submittedName>
        <fullName evidence="6">LysR family transcriptional regulator</fullName>
    </submittedName>
</protein>
<dbReference type="EMBL" id="CP048711">
    <property type="protein sequence ID" value="QIB66747.1"/>
    <property type="molecule type" value="Genomic_DNA"/>
</dbReference>
<reference evidence="6 7" key="1">
    <citation type="submission" date="2020-02" db="EMBL/GenBank/DDBJ databases">
        <title>Genome sequencing for Kineobactrum sp. M2.</title>
        <authorList>
            <person name="Park S.-J."/>
        </authorList>
    </citation>
    <scope>NUCLEOTIDE SEQUENCE [LARGE SCALE GENOMIC DNA]</scope>
    <source>
        <strain evidence="6 7">M2</strain>
    </source>
</reference>
<dbReference type="FunFam" id="1.10.10.10:FF:000001">
    <property type="entry name" value="LysR family transcriptional regulator"/>
    <property type="match status" value="1"/>
</dbReference>
<feature type="domain" description="HTH lysR-type" evidence="5">
    <location>
        <begin position="1"/>
        <end position="60"/>
    </location>
</feature>
<evidence type="ECO:0000256" key="4">
    <source>
        <dbReference type="ARBA" id="ARBA00023163"/>
    </source>
</evidence>
<dbReference type="RefSeq" id="WP_163496181.1">
    <property type="nucleotide sequence ID" value="NZ_CP048711.1"/>
</dbReference>
<dbReference type="InterPro" id="IPR036390">
    <property type="entry name" value="WH_DNA-bd_sf"/>
</dbReference>
<gene>
    <name evidence="6" type="ORF">G3T16_16455</name>
</gene>
<dbReference type="Gene3D" id="3.40.190.290">
    <property type="match status" value="1"/>
</dbReference>
<dbReference type="Proteomes" id="UP000477680">
    <property type="component" value="Chromosome"/>
</dbReference>
<keyword evidence="7" id="KW-1185">Reference proteome</keyword>
<dbReference type="Pfam" id="PF03466">
    <property type="entry name" value="LysR_substrate"/>
    <property type="match status" value="1"/>
</dbReference>
<sequence length="315" mass="34674">MRYSLRQLEVFLATAQHDNISRAADTLAMSQSAASGALRELEQQFGVRLFDRLGKRLRLSELGRQLRPQAENLLAQARDFERSLAGEEVSGRLQLGATLTIGNYLAVPMIAAFRARYPGADIALNVANTATIAEQLASFELDVGLVEGEFYHPDLETLHWRPDELQVFAAPGHPLAGKARLADRDLLGLDWIVRESGSGTRQTFERAMHGILPDLNIVLELQHTEAIKRAVEAGLGVGCLSRISLVEAFARGTLIPLQVPGRDFQRQLNIILHRKKFQNAALKRWLQLCREAVSDTLGADTDTQRGPGAGPDSPD</sequence>
<evidence type="ECO:0000313" key="6">
    <source>
        <dbReference type="EMBL" id="QIB66747.1"/>
    </source>
</evidence>
<dbReference type="AlphaFoldDB" id="A0A6C0U722"/>
<dbReference type="GO" id="GO:0003700">
    <property type="term" value="F:DNA-binding transcription factor activity"/>
    <property type="evidence" value="ECO:0007669"/>
    <property type="project" value="InterPro"/>
</dbReference>
<dbReference type="SUPFAM" id="SSF46785">
    <property type="entry name" value="Winged helix' DNA-binding domain"/>
    <property type="match status" value="1"/>
</dbReference>
<keyword evidence="3" id="KW-0238">DNA-binding</keyword>